<dbReference type="InterPro" id="IPR007111">
    <property type="entry name" value="NACHT_NTPase"/>
</dbReference>
<dbReference type="Proteomes" id="UP000556084">
    <property type="component" value="Unassembled WGS sequence"/>
</dbReference>
<dbReference type="SUPFAM" id="SSF52540">
    <property type="entry name" value="P-loop containing nucleoside triphosphate hydrolases"/>
    <property type="match status" value="1"/>
</dbReference>
<dbReference type="InterPro" id="IPR032675">
    <property type="entry name" value="LRR_dom_sf"/>
</dbReference>
<dbReference type="EMBL" id="JACHJH010000004">
    <property type="protein sequence ID" value="MBB4894384.1"/>
    <property type="molecule type" value="Genomic_DNA"/>
</dbReference>
<dbReference type="PANTHER" id="PTHR46844">
    <property type="entry name" value="SLR5058 PROTEIN"/>
    <property type="match status" value="1"/>
</dbReference>
<dbReference type="Gene3D" id="3.40.50.300">
    <property type="entry name" value="P-loop containing nucleotide triphosphate hydrolases"/>
    <property type="match status" value="1"/>
</dbReference>
<dbReference type="InterPro" id="IPR009003">
    <property type="entry name" value="Peptidase_S1_PA"/>
</dbReference>
<evidence type="ECO:0000313" key="4">
    <source>
        <dbReference type="EMBL" id="MBB4894384.1"/>
    </source>
</evidence>
<keyword evidence="5" id="KW-1185">Reference proteome</keyword>
<organism evidence="4 5">
    <name type="scientific">Streptomyces olivoverticillatus</name>
    <dbReference type="NCBI Taxonomy" id="66427"/>
    <lineage>
        <taxon>Bacteria</taxon>
        <taxon>Bacillati</taxon>
        <taxon>Actinomycetota</taxon>
        <taxon>Actinomycetes</taxon>
        <taxon>Kitasatosporales</taxon>
        <taxon>Streptomycetaceae</taxon>
        <taxon>Streptomyces</taxon>
    </lineage>
</organism>
<proteinExistence type="predicted"/>
<reference evidence="4 5" key="1">
    <citation type="submission" date="2020-08" db="EMBL/GenBank/DDBJ databases">
        <title>Genomic Encyclopedia of Type Strains, Phase III (KMG-III): the genomes of soil and plant-associated and newly described type strains.</title>
        <authorList>
            <person name="Whitman W."/>
        </authorList>
    </citation>
    <scope>NUCLEOTIDE SEQUENCE [LARGE SCALE GENOMIC DNA]</scope>
    <source>
        <strain evidence="4 5">CECT 3266</strain>
    </source>
</reference>
<evidence type="ECO:0000313" key="5">
    <source>
        <dbReference type="Proteomes" id="UP000556084"/>
    </source>
</evidence>
<evidence type="ECO:0000256" key="2">
    <source>
        <dbReference type="ARBA" id="ARBA00022840"/>
    </source>
</evidence>
<dbReference type="PANTHER" id="PTHR46844:SF1">
    <property type="entry name" value="SLR5058 PROTEIN"/>
    <property type="match status" value="1"/>
</dbReference>
<dbReference type="Pfam" id="PF13365">
    <property type="entry name" value="Trypsin_2"/>
    <property type="match status" value="1"/>
</dbReference>
<sequence>MTGGSSPGVEDRLVAVLGAQQGSGVLLTPRLVLTSAHILGPDPRGTVDAIAPGGVGLAPCEILWAGDPDVCDAALLRAPYGLSPAAYAPLRWGTLGTQGPVRGCQMLGFPRVQRYGQPGLDELEAVQVQGTLTPLDGRMRGRYVLHGDHHPPSPLPDCSPWAGLSGGPLFAGTFLLGIAVEDPHGWQSSAIDAVPLSRIFQEYEFTFHLRRNWPAAPPLARLNSPDSGELAFEEQYAKAVKARYSRMEVFGLDDLGTNENSWDLDTAYLSLEAVASRHPEPHTQPHAQPQRIEELLASRPRTVLRGEAGAGKTTLVWWLASHAACSTLPLALGELNGLVPFVVPMRSLAAQGIAGPTPSQLPAVAQLPVDAAPDGWAGRVLAGGRALLLIDGLDELPQADRAPARRWLAQLLRMYPDTRCLVTVRPLAVEEDWLKAERFEELRLLPMGDADIQAFTAAWHKAARLECGMFADDQRAEREIARITSLERDLRREFGRNSALRELARTPLLCAVVCALHRRRSGLLPETRWHLYEAALSMLLGNRDDIRRISEPEGIRLTVDDGRQLLQRIAVWLVRNGRAQLSRAEAARQLEFAMKGLRNVRKQGSAHDVLTHLLNRSGLLQERSADSVQFIHRTFQDYLAAKEFQESDSLQELLGHAAEEQWQDVIRLVVGHCGRSEVRLVVGELITAGDHGTDRERKWALRTLAAECAISARHLDEDQHQAVWQGVRALGAPISRAETDLLSSLGPEVLPHLPEPESLPADAAPAVVSVLRSLGDAAHPLLRRYGQHDSAGVRQQVAFGWDSADPRKYAEEVLATMRLSDVKLYISSHRQLQQVPLLGTVDTYYLQGHHRPEELRRAFDGREVRSLNLFNSRLSDLGFLHGHPEIEVLRLTACRHLQDISALAGSALRSLSIDTADLGFQPGGLRRLAEAEHLADLELRMCTARDIAAMPPLPQVTSLMLRLGERTSLDREVLRVFPGMRTLCLNTSPAGSTIVWDLTGYHGPPPLPVKIYAANHLLTILGADHFCDRFEVVENPPAL</sequence>
<accession>A0A7W7LQ39</accession>
<comment type="caution">
    <text evidence="4">The sequence shown here is derived from an EMBL/GenBank/DDBJ whole genome shotgun (WGS) entry which is preliminary data.</text>
</comment>
<dbReference type="RefSeq" id="WP_184350166.1">
    <property type="nucleotide sequence ID" value="NZ_JACHJH010000004.1"/>
</dbReference>
<gene>
    <name evidence="4" type="ORF">FHS39_003418</name>
</gene>
<name>A0A7W7LQ39_9ACTN</name>
<dbReference type="GO" id="GO:0005524">
    <property type="term" value="F:ATP binding"/>
    <property type="evidence" value="ECO:0007669"/>
    <property type="project" value="UniProtKB-KW"/>
</dbReference>
<dbReference type="PROSITE" id="PS50837">
    <property type="entry name" value="NACHT"/>
    <property type="match status" value="1"/>
</dbReference>
<dbReference type="AlphaFoldDB" id="A0A7W7LQ39"/>
<dbReference type="SUPFAM" id="SSF52058">
    <property type="entry name" value="L domain-like"/>
    <property type="match status" value="1"/>
</dbReference>
<keyword evidence="2" id="KW-0067">ATP-binding</keyword>
<dbReference type="InterPro" id="IPR027417">
    <property type="entry name" value="P-loop_NTPase"/>
</dbReference>
<dbReference type="SUPFAM" id="SSF50494">
    <property type="entry name" value="Trypsin-like serine proteases"/>
    <property type="match status" value="1"/>
</dbReference>
<dbReference type="Pfam" id="PF05729">
    <property type="entry name" value="NACHT"/>
    <property type="match status" value="1"/>
</dbReference>
<protein>
    <recommendedName>
        <fullName evidence="3">NACHT domain-containing protein</fullName>
    </recommendedName>
</protein>
<feature type="domain" description="NACHT" evidence="3">
    <location>
        <begin position="300"/>
        <end position="646"/>
    </location>
</feature>
<evidence type="ECO:0000256" key="1">
    <source>
        <dbReference type="ARBA" id="ARBA00022741"/>
    </source>
</evidence>
<keyword evidence="1" id="KW-0547">Nucleotide-binding</keyword>
<evidence type="ECO:0000259" key="3">
    <source>
        <dbReference type="PROSITE" id="PS50837"/>
    </source>
</evidence>
<dbReference type="Gene3D" id="3.80.10.10">
    <property type="entry name" value="Ribonuclease Inhibitor"/>
    <property type="match status" value="1"/>
</dbReference>